<keyword evidence="1" id="KW-0812">Transmembrane</keyword>
<dbReference type="EMBL" id="UINC01095353">
    <property type="protein sequence ID" value="SVC51368.1"/>
    <property type="molecule type" value="Genomic_DNA"/>
</dbReference>
<accession>A0A382MSI6</accession>
<keyword evidence="1" id="KW-1133">Transmembrane helix</keyword>
<feature type="transmembrane region" description="Helical" evidence="1">
    <location>
        <begin position="40"/>
        <end position="67"/>
    </location>
</feature>
<protein>
    <submittedName>
        <fullName evidence="2">Uncharacterized protein</fullName>
    </submittedName>
</protein>
<name>A0A382MSI6_9ZZZZ</name>
<gene>
    <name evidence="2" type="ORF">METZ01_LOCUS304222</name>
</gene>
<proteinExistence type="predicted"/>
<evidence type="ECO:0000256" key="1">
    <source>
        <dbReference type="SAM" id="Phobius"/>
    </source>
</evidence>
<evidence type="ECO:0000313" key="2">
    <source>
        <dbReference type="EMBL" id="SVC51368.1"/>
    </source>
</evidence>
<dbReference type="AlphaFoldDB" id="A0A382MSI6"/>
<organism evidence="2">
    <name type="scientific">marine metagenome</name>
    <dbReference type="NCBI Taxonomy" id="408172"/>
    <lineage>
        <taxon>unclassified sequences</taxon>
        <taxon>metagenomes</taxon>
        <taxon>ecological metagenomes</taxon>
    </lineage>
</organism>
<sequence length="69" mass="8115">MATRKETNKTHDFAPEIMREINRQTQEKEEIENRRNKRKLIFWSIVIFGTVVAAAISIAFLLLLGIVEW</sequence>
<reference evidence="2" key="1">
    <citation type="submission" date="2018-05" db="EMBL/GenBank/DDBJ databases">
        <authorList>
            <person name="Lanie J.A."/>
            <person name="Ng W.-L."/>
            <person name="Kazmierczak K.M."/>
            <person name="Andrzejewski T.M."/>
            <person name="Davidsen T.M."/>
            <person name="Wayne K.J."/>
            <person name="Tettelin H."/>
            <person name="Glass J.I."/>
            <person name="Rusch D."/>
            <person name="Podicherti R."/>
            <person name="Tsui H.-C.T."/>
            <person name="Winkler M.E."/>
        </authorList>
    </citation>
    <scope>NUCLEOTIDE SEQUENCE</scope>
</reference>
<keyword evidence="1" id="KW-0472">Membrane</keyword>